<protein>
    <recommendedName>
        <fullName evidence="3">DNA-binding protein</fullName>
    </recommendedName>
</protein>
<evidence type="ECO:0000313" key="1">
    <source>
        <dbReference type="EMBL" id="MDZ5760685.1"/>
    </source>
</evidence>
<proteinExistence type="predicted"/>
<dbReference type="AlphaFoldDB" id="A0AAW9JUZ5"/>
<name>A0AAW9JUZ5_CARML</name>
<gene>
    <name evidence="1" type="ORF">RAK27_18750</name>
</gene>
<dbReference type="RefSeq" id="WP_035067145.1">
    <property type="nucleotide sequence ID" value="NZ_JAVBVO010000024.1"/>
</dbReference>
<accession>A0AAW9JUZ5</accession>
<reference evidence="1" key="1">
    <citation type="submission" date="2023-08" db="EMBL/GenBank/DDBJ databases">
        <title>Genomic characterization of piscicolin 126 produced by Carnobacterium maltaromaticum CM22 strain isolated from salmon (Salmo salar).</title>
        <authorList>
            <person name="Gonzalez-Gragera E."/>
            <person name="Garcia-Lopez J.D."/>
            <person name="Teso-Perez C."/>
            <person name="Gimenez-Hernandez I."/>
            <person name="Peralta-Sanchez J.M."/>
            <person name="Valdivia E."/>
            <person name="Montalban-Lopez M."/>
            <person name="Martin-Platero A.M."/>
            <person name="Banos A."/>
            <person name="Martinez-Bueno M."/>
        </authorList>
    </citation>
    <scope>NUCLEOTIDE SEQUENCE</scope>
    <source>
        <strain evidence="1">CM22</strain>
    </source>
</reference>
<sequence length="75" mass="8702">MNITNDKDMKEWLNNNLLSRNEAMLITKQSASAFDQSVASGKIIPYLERKVNGRKVISLYKKEDLQLYAKNKKRV</sequence>
<organism evidence="1 2">
    <name type="scientific">Carnobacterium maltaromaticum</name>
    <name type="common">Carnobacterium piscicola</name>
    <dbReference type="NCBI Taxonomy" id="2751"/>
    <lineage>
        <taxon>Bacteria</taxon>
        <taxon>Bacillati</taxon>
        <taxon>Bacillota</taxon>
        <taxon>Bacilli</taxon>
        <taxon>Lactobacillales</taxon>
        <taxon>Carnobacteriaceae</taxon>
        <taxon>Carnobacterium</taxon>
    </lineage>
</organism>
<dbReference type="EMBL" id="JAVBVO010000024">
    <property type="protein sequence ID" value="MDZ5760685.1"/>
    <property type="molecule type" value="Genomic_DNA"/>
</dbReference>
<evidence type="ECO:0008006" key="3">
    <source>
        <dbReference type="Google" id="ProtNLM"/>
    </source>
</evidence>
<evidence type="ECO:0000313" key="2">
    <source>
        <dbReference type="Proteomes" id="UP001290462"/>
    </source>
</evidence>
<comment type="caution">
    <text evidence="1">The sequence shown here is derived from an EMBL/GenBank/DDBJ whole genome shotgun (WGS) entry which is preliminary data.</text>
</comment>
<dbReference type="Proteomes" id="UP001290462">
    <property type="component" value="Unassembled WGS sequence"/>
</dbReference>